<organism evidence="1 2">
    <name type="scientific">Perkinsus olseni</name>
    <name type="common">Perkinsus atlanticus</name>
    <dbReference type="NCBI Taxonomy" id="32597"/>
    <lineage>
        <taxon>Eukaryota</taxon>
        <taxon>Sar</taxon>
        <taxon>Alveolata</taxon>
        <taxon>Perkinsozoa</taxon>
        <taxon>Perkinsea</taxon>
        <taxon>Perkinsida</taxon>
        <taxon>Perkinsidae</taxon>
        <taxon>Perkinsus</taxon>
    </lineage>
</organism>
<evidence type="ECO:0000313" key="1">
    <source>
        <dbReference type="EMBL" id="KAF4732238.1"/>
    </source>
</evidence>
<dbReference type="EMBL" id="JABANM010014706">
    <property type="protein sequence ID" value="KAF4732238.1"/>
    <property type="molecule type" value="Genomic_DNA"/>
</dbReference>
<protein>
    <submittedName>
        <fullName evidence="1">Uncharacterized protein</fullName>
    </submittedName>
</protein>
<sequence>ISMMAFAVEWAGYRPMEEELQIGFRDSATEVQIQPKGVDVATAFPLGMAYAERWASYLDRKDRRLKSRRISIHIPSAYIRFTESFYCHRVKEPVHPVEASNNGGTQFGVTAYCGLIGYDLREPDAGKWDLKVTVMFKDRSKAMTMAKWWGGYWGISGRDCHQLDIDGKAVAGPGDAIIASVEIDPFFKPPKIVGSTITAPAGKDFPCNSVQPTIRYLQKDYELSLSCDDKPSTLHCKSRSGSSQFAMQFGLFKEVT</sequence>
<dbReference type="AlphaFoldDB" id="A0A7J6SH80"/>
<comment type="caution">
    <text evidence="1">The sequence shown here is derived from an EMBL/GenBank/DDBJ whole genome shotgun (WGS) entry which is preliminary data.</text>
</comment>
<feature type="non-terminal residue" evidence="1">
    <location>
        <position position="1"/>
    </location>
</feature>
<dbReference type="Proteomes" id="UP000574390">
    <property type="component" value="Unassembled WGS sequence"/>
</dbReference>
<feature type="non-terminal residue" evidence="1">
    <location>
        <position position="256"/>
    </location>
</feature>
<gene>
    <name evidence="1" type="ORF">FOZ62_012560</name>
</gene>
<accession>A0A7J6SH80</accession>
<name>A0A7J6SH80_PEROL</name>
<evidence type="ECO:0000313" key="2">
    <source>
        <dbReference type="Proteomes" id="UP000574390"/>
    </source>
</evidence>
<reference evidence="1 2" key="1">
    <citation type="submission" date="2020-04" db="EMBL/GenBank/DDBJ databases">
        <title>Perkinsus olseni comparative genomics.</title>
        <authorList>
            <person name="Bogema D.R."/>
        </authorList>
    </citation>
    <scope>NUCLEOTIDE SEQUENCE [LARGE SCALE GENOMIC DNA]</scope>
    <source>
        <strain evidence="1">ATCC PRA-205</strain>
    </source>
</reference>
<proteinExistence type="predicted"/>